<dbReference type="OrthoDB" id="1882431at2759"/>
<dbReference type="GO" id="GO:0006508">
    <property type="term" value="P:proteolysis"/>
    <property type="evidence" value="ECO:0007669"/>
    <property type="project" value="UniProtKB-KW"/>
</dbReference>
<dbReference type="GO" id="GO:0005576">
    <property type="term" value="C:extracellular region"/>
    <property type="evidence" value="ECO:0007669"/>
    <property type="project" value="UniProtKB-SubCell"/>
</dbReference>
<accession>A0A5A7QHB8</accession>
<evidence type="ECO:0000259" key="6">
    <source>
        <dbReference type="PROSITE" id="PS51767"/>
    </source>
</evidence>
<dbReference type="InterPro" id="IPR001461">
    <property type="entry name" value="Aspartic_peptidase_A1"/>
</dbReference>
<gene>
    <name evidence="7" type="ORF">STAS_21641</name>
</gene>
<dbReference type="PANTHER" id="PTHR47965:SF68">
    <property type="entry name" value="BASIC 7S GLOBULIN-LIKE"/>
    <property type="match status" value="1"/>
</dbReference>
<keyword evidence="8" id="KW-1185">Reference proteome</keyword>
<feature type="signal peptide" evidence="5">
    <location>
        <begin position="1"/>
        <end position="24"/>
    </location>
</feature>
<protein>
    <submittedName>
        <fullName evidence="7">Eukaryotic aspartyl protease family protein</fullName>
    </submittedName>
</protein>
<evidence type="ECO:0000313" key="7">
    <source>
        <dbReference type="EMBL" id="GER44735.1"/>
    </source>
</evidence>
<name>A0A5A7QHB8_STRAF</name>
<feature type="domain" description="Peptidase A1" evidence="6">
    <location>
        <begin position="42"/>
        <end position="396"/>
    </location>
</feature>
<dbReference type="InterPro" id="IPR033121">
    <property type="entry name" value="PEPTIDASE_A1"/>
</dbReference>
<comment type="subcellular location">
    <subcellularLocation>
        <location evidence="1">Secreted</location>
        <location evidence="1">Extracellular space</location>
    </subcellularLocation>
</comment>
<dbReference type="Pfam" id="PF14541">
    <property type="entry name" value="TAXi_C"/>
    <property type="match status" value="1"/>
</dbReference>
<dbReference type="InterPro" id="IPR021109">
    <property type="entry name" value="Peptidase_aspartic_dom_sf"/>
</dbReference>
<dbReference type="AlphaFoldDB" id="A0A5A7QHB8"/>
<evidence type="ECO:0000313" key="8">
    <source>
        <dbReference type="Proteomes" id="UP000325081"/>
    </source>
</evidence>
<dbReference type="SUPFAM" id="SSF50630">
    <property type="entry name" value="Acid proteases"/>
    <property type="match status" value="1"/>
</dbReference>
<sequence length="408" mass="43532">MASPQHYSLLISLTLLILQTYAQSQSPPITLPIHLDTKTSQYYTTIHMGSNRAPINAILDLGGPFPWFACDNYVSNTYSPIPCGSARCEVAKGIGCVSCNLPPRPGCTNDTCAASPYNPYLDMLFAEGFAEDTLSFAAARVPAFIFSCMHAEDLGGLARGATGMLGLARAETSLHGQVAKSLGLRDKFSLCFPSSSGVTGKLLIGLGPGPTPGLDGILKSTALIVNPVSTYPIYVTGDPSDEYFVDVQSIRVAGRQLSIKSSYFSIDKEGVGGTKISTVRNFTSLHNSIYRPFTRAFVKAASDLGIKSVAGVGSFRACFSTRTVRAVPDIDLVLPGRDVYWRISGENSMVEVDGRTTCLAFVDGGPSPRTSVVIGARQLGDNYLEFDLVNSRLSFSSSLLAHNKSCSS</sequence>
<dbReference type="Proteomes" id="UP000325081">
    <property type="component" value="Unassembled WGS sequence"/>
</dbReference>
<evidence type="ECO:0000256" key="3">
    <source>
        <dbReference type="ARBA" id="ARBA00022525"/>
    </source>
</evidence>
<evidence type="ECO:0000256" key="4">
    <source>
        <dbReference type="ARBA" id="ARBA00022729"/>
    </source>
</evidence>
<dbReference type="Pfam" id="PF14543">
    <property type="entry name" value="TAXi_N"/>
    <property type="match status" value="1"/>
</dbReference>
<keyword evidence="7" id="KW-0378">Hydrolase</keyword>
<reference evidence="8" key="1">
    <citation type="journal article" date="2019" name="Curr. Biol.">
        <title>Genome Sequence of Striga asiatica Provides Insight into the Evolution of Plant Parasitism.</title>
        <authorList>
            <person name="Yoshida S."/>
            <person name="Kim S."/>
            <person name="Wafula E.K."/>
            <person name="Tanskanen J."/>
            <person name="Kim Y.M."/>
            <person name="Honaas L."/>
            <person name="Yang Z."/>
            <person name="Spallek T."/>
            <person name="Conn C.E."/>
            <person name="Ichihashi Y."/>
            <person name="Cheong K."/>
            <person name="Cui S."/>
            <person name="Der J.P."/>
            <person name="Gundlach H."/>
            <person name="Jiao Y."/>
            <person name="Hori C."/>
            <person name="Ishida J.K."/>
            <person name="Kasahara H."/>
            <person name="Kiba T."/>
            <person name="Kim M.S."/>
            <person name="Koo N."/>
            <person name="Laohavisit A."/>
            <person name="Lee Y.H."/>
            <person name="Lumba S."/>
            <person name="McCourt P."/>
            <person name="Mortimer J.C."/>
            <person name="Mutuku J.M."/>
            <person name="Nomura T."/>
            <person name="Sasaki-Sekimoto Y."/>
            <person name="Seto Y."/>
            <person name="Wang Y."/>
            <person name="Wakatake T."/>
            <person name="Sakakibara H."/>
            <person name="Demura T."/>
            <person name="Yamaguchi S."/>
            <person name="Yoneyama K."/>
            <person name="Manabe R.I."/>
            <person name="Nelson D.C."/>
            <person name="Schulman A.H."/>
            <person name="Timko M.P."/>
            <person name="dePamphilis C.W."/>
            <person name="Choi D."/>
            <person name="Shirasu K."/>
        </authorList>
    </citation>
    <scope>NUCLEOTIDE SEQUENCE [LARGE SCALE GENOMIC DNA]</scope>
    <source>
        <strain evidence="8">cv. UVA1</strain>
    </source>
</reference>
<keyword evidence="3" id="KW-0964">Secreted</keyword>
<proteinExistence type="inferred from homology"/>
<dbReference type="FunFam" id="2.40.70.10:FF:000041">
    <property type="entry name" value="Basic 7S globulin"/>
    <property type="match status" value="1"/>
</dbReference>
<dbReference type="GO" id="GO:0004190">
    <property type="term" value="F:aspartic-type endopeptidase activity"/>
    <property type="evidence" value="ECO:0007669"/>
    <property type="project" value="InterPro"/>
</dbReference>
<evidence type="ECO:0000256" key="1">
    <source>
        <dbReference type="ARBA" id="ARBA00004239"/>
    </source>
</evidence>
<dbReference type="EMBL" id="BKCP01007070">
    <property type="protein sequence ID" value="GER44735.1"/>
    <property type="molecule type" value="Genomic_DNA"/>
</dbReference>
<keyword evidence="4 5" id="KW-0732">Signal</keyword>
<dbReference type="PANTHER" id="PTHR47965">
    <property type="entry name" value="ASPARTYL PROTEASE-RELATED"/>
    <property type="match status" value="1"/>
</dbReference>
<dbReference type="Gene3D" id="2.40.70.10">
    <property type="entry name" value="Acid Proteases"/>
    <property type="match status" value="2"/>
</dbReference>
<comment type="caution">
    <text evidence="7">The sequence shown here is derived from an EMBL/GenBank/DDBJ whole genome shotgun (WGS) entry which is preliminary data.</text>
</comment>
<evidence type="ECO:0000256" key="5">
    <source>
        <dbReference type="SAM" id="SignalP"/>
    </source>
</evidence>
<keyword evidence="7" id="KW-0645">Protease</keyword>
<dbReference type="InterPro" id="IPR032799">
    <property type="entry name" value="TAXi_C"/>
</dbReference>
<evidence type="ECO:0000256" key="2">
    <source>
        <dbReference type="ARBA" id="ARBA00007447"/>
    </source>
</evidence>
<organism evidence="7 8">
    <name type="scientific">Striga asiatica</name>
    <name type="common">Asiatic witchweed</name>
    <name type="synonym">Buchnera asiatica</name>
    <dbReference type="NCBI Taxonomy" id="4170"/>
    <lineage>
        <taxon>Eukaryota</taxon>
        <taxon>Viridiplantae</taxon>
        <taxon>Streptophyta</taxon>
        <taxon>Embryophyta</taxon>
        <taxon>Tracheophyta</taxon>
        <taxon>Spermatophyta</taxon>
        <taxon>Magnoliopsida</taxon>
        <taxon>eudicotyledons</taxon>
        <taxon>Gunneridae</taxon>
        <taxon>Pentapetalae</taxon>
        <taxon>asterids</taxon>
        <taxon>lamiids</taxon>
        <taxon>Lamiales</taxon>
        <taxon>Orobanchaceae</taxon>
        <taxon>Buchnereae</taxon>
        <taxon>Striga</taxon>
    </lineage>
</organism>
<comment type="similarity">
    <text evidence="2">Belongs to the peptidase A1 family.</text>
</comment>
<dbReference type="InterPro" id="IPR032861">
    <property type="entry name" value="TAXi_N"/>
</dbReference>
<feature type="chain" id="PRO_5022962971" evidence="5">
    <location>
        <begin position="25"/>
        <end position="408"/>
    </location>
</feature>
<dbReference type="PROSITE" id="PS51767">
    <property type="entry name" value="PEPTIDASE_A1"/>
    <property type="match status" value="1"/>
</dbReference>